<dbReference type="Pfam" id="PF03703">
    <property type="entry name" value="bPH_2"/>
    <property type="match status" value="1"/>
</dbReference>
<dbReference type="EMBL" id="SWVK01000029">
    <property type="protein sequence ID" value="NFN36691.1"/>
    <property type="molecule type" value="Genomic_DNA"/>
</dbReference>
<protein>
    <recommendedName>
        <fullName evidence="2">YdbS-like PH domain-containing protein</fullName>
    </recommendedName>
</protein>
<evidence type="ECO:0000259" key="2">
    <source>
        <dbReference type="Pfam" id="PF03703"/>
    </source>
</evidence>
<dbReference type="Proteomes" id="UP000473681">
    <property type="component" value="Unassembled WGS sequence"/>
</dbReference>
<reference evidence="5 6" key="1">
    <citation type="submission" date="2019-04" db="EMBL/GenBank/DDBJ databases">
        <title>Genome sequencing of Clostridium botulinum Groups I-IV and Clostridium butyricum.</title>
        <authorList>
            <person name="Brunt J."/>
            <person name="Van Vliet A.H.M."/>
            <person name="Stringer S.C."/>
            <person name="Carter A.T."/>
            <person name="Peck M.W."/>
        </authorList>
    </citation>
    <scope>NUCLEOTIDE SEQUENCE [LARGE SCALE GENOMIC DNA]</scope>
    <source>
        <strain evidence="3 6">1605</strain>
        <strain evidence="4 5">CB-K-33E</strain>
    </source>
</reference>
<proteinExistence type="predicted"/>
<sequence length="168" mass="19357">MGNKLHKNAIKSWVISRSIGTILFLFISLTAFYIMKSKFEIHWVMRNEKYILLAVGIIGLLSIIDVIVNPIIEYKTWVYELTSDKIDFTQGIFTKKRTIVPIIKIEHIKINRGPINSRLGLANIEIFTAGGSHEIPNIEVKVAEEIGEYLNNKIKEKVEEFNEKNRNL</sequence>
<dbReference type="AlphaFoldDB" id="A0A0M1LUC6"/>
<feature type="transmembrane region" description="Helical" evidence="1">
    <location>
        <begin position="12"/>
        <end position="35"/>
    </location>
</feature>
<keyword evidence="1" id="KW-0812">Transmembrane</keyword>
<feature type="transmembrane region" description="Helical" evidence="1">
    <location>
        <begin position="50"/>
        <end position="72"/>
    </location>
</feature>
<gene>
    <name evidence="3" type="ORF">FC774_17555</name>
    <name evidence="4" type="ORF">FDB51_16575</name>
</gene>
<dbReference type="EMBL" id="SWOV01000097">
    <property type="protein sequence ID" value="NFF89631.1"/>
    <property type="molecule type" value="Genomic_DNA"/>
</dbReference>
<evidence type="ECO:0000256" key="1">
    <source>
        <dbReference type="SAM" id="Phobius"/>
    </source>
</evidence>
<keyword evidence="1" id="KW-0472">Membrane</keyword>
<evidence type="ECO:0000313" key="4">
    <source>
        <dbReference type="EMBL" id="NFN36691.1"/>
    </source>
</evidence>
<evidence type="ECO:0000313" key="5">
    <source>
        <dbReference type="Proteomes" id="UP000473681"/>
    </source>
</evidence>
<dbReference type="Proteomes" id="UP000476820">
    <property type="component" value="Unassembled WGS sequence"/>
</dbReference>
<evidence type="ECO:0000313" key="3">
    <source>
        <dbReference type="EMBL" id="NFF89631.1"/>
    </source>
</evidence>
<dbReference type="RefSeq" id="WP_053342237.1">
    <property type="nucleotide sequence ID" value="NZ_LFPA01000149.1"/>
</dbReference>
<name>A0A0M1LUC6_CLOBO</name>
<dbReference type="PANTHER" id="PTHR34473:SF2">
    <property type="entry name" value="UPF0699 TRANSMEMBRANE PROTEIN YDBT"/>
    <property type="match status" value="1"/>
</dbReference>
<evidence type="ECO:0000313" key="6">
    <source>
        <dbReference type="Proteomes" id="UP000476820"/>
    </source>
</evidence>
<dbReference type="InterPro" id="IPR005182">
    <property type="entry name" value="YdbS-like_PH"/>
</dbReference>
<dbReference type="PANTHER" id="PTHR34473">
    <property type="entry name" value="UPF0699 TRANSMEMBRANE PROTEIN YDBS"/>
    <property type="match status" value="1"/>
</dbReference>
<comment type="caution">
    <text evidence="3">The sequence shown here is derived from an EMBL/GenBank/DDBJ whole genome shotgun (WGS) entry which is preliminary data.</text>
</comment>
<accession>A0A0M1LUC6</accession>
<organism evidence="3 6">
    <name type="scientific">Clostridium botulinum</name>
    <dbReference type="NCBI Taxonomy" id="1491"/>
    <lineage>
        <taxon>Bacteria</taxon>
        <taxon>Bacillati</taxon>
        <taxon>Bacillota</taxon>
        <taxon>Clostridia</taxon>
        <taxon>Eubacteriales</taxon>
        <taxon>Clostridiaceae</taxon>
        <taxon>Clostridium</taxon>
    </lineage>
</organism>
<feature type="domain" description="YdbS-like PH" evidence="2">
    <location>
        <begin position="74"/>
        <end position="149"/>
    </location>
</feature>
<dbReference type="OrthoDB" id="1750577at2"/>
<keyword evidence="1" id="KW-1133">Transmembrane helix</keyword>